<proteinExistence type="predicted"/>
<reference evidence="2 3" key="1">
    <citation type="submission" date="2024-02" db="EMBL/GenBank/DDBJ databases">
        <title>High-quality chromosome-scale genome assembly of Pensacola bahiagrass (Paspalum notatum Flugge var. saurae).</title>
        <authorList>
            <person name="Vega J.M."/>
            <person name="Podio M."/>
            <person name="Orjuela J."/>
            <person name="Siena L.A."/>
            <person name="Pessino S.C."/>
            <person name="Combes M.C."/>
            <person name="Mariac C."/>
            <person name="Albertini E."/>
            <person name="Pupilli F."/>
            <person name="Ortiz J.P.A."/>
            <person name="Leblanc O."/>
        </authorList>
    </citation>
    <scope>NUCLEOTIDE SEQUENCE [LARGE SCALE GENOMIC DNA]</scope>
    <source>
        <strain evidence="2">R1</strain>
        <tissue evidence="2">Leaf</tissue>
    </source>
</reference>
<keyword evidence="1" id="KW-0732">Signal</keyword>
<feature type="signal peptide" evidence="1">
    <location>
        <begin position="1"/>
        <end position="22"/>
    </location>
</feature>
<evidence type="ECO:0000313" key="3">
    <source>
        <dbReference type="Proteomes" id="UP001341281"/>
    </source>
</evidence>
<feature type="chain" id="PRO_5042975377" description="Secreted protein" evidence="1">
    <location>
        <begin position="23"/>
        <end position="98"/>
    </location>
</feature>
<evidence type="ECO:0000256" key="1">
    <source>
        <dbReference type="SAM" id="SignalP"/>
    </source>
</evidence>
<accession>A0AAQ3U9H9</accession>
<evidence type="ECO:0000313" key="2">
    <source>
        <dbReference type="EMBL" id="WVZ86407.1"/>
    </source>
</evidence>
<protein>
    <recommendedName>
        <fullName evidence="4">Secreted protein</fullName>
    </recommendedName>
</protein>
<dbReference type="EMBL" id="CP144751">
    <property type="protein sequence ID" value="WVZ86407.1"/>
    <property type="molecule type" value="Genomic_DNA"/>
</dbReference>
<keyword evidence="3" id="KW-1185">Reference proteome</keyword>
<evidence type="ECO:0008006" key="4">
    <source>
        <dbReference type="Google" id="ProtNLM"/>
    </source>
</evidence>
<dbReference type="AlphaFoldDB" id="A0AAQ3U9H9"/>
<name>A0AAQ3U9H9_PASNO</name>
<dbReference type="Proteomes" id="UP001341281">
    <property type="component" value="Chromosome 07"/>
</dbReference>
<gene>
    <name evidence="2" type="ORF">U9M48_033193</name>
</gene>
<sequence>MAANLIILLPAPSSSLVASISACPAPIPLPKTANLPLSYWVEGLRPFTPPPISLISCRPLPCTSAPPIKPCSPPPMTAFEFLDATAIPTCPLLLARYC</sequence>
<organism evidence="2 3">
    <name type="scientific">Paspalum notatum var. saurae</name>
    <dbReference type="NCBI Taxonomy" id="547442"/>
    <lineage>
        <taxon>Eukaryota</taxon>
        <taxon>Viridiplantae</taxon>
        <taxon>Streptophyta</taxon>
        <taxon>Embryophyta</taxon>
        <taxon>Tracheophyta</taxon>
        <taxon>Spermatophyta</taxon>
        <taxon>Magnoliopsida</taxon>
        <taxon>Liliopsida</taxon>
        <taxon>Poales</taxon>
        <taxon>Poaceae</taxon>
        <taxon>PACMAD clade</taxon>
        <taxon>Panicoideae</taxon>
        <taxon>Andropogonodae</taxon>
        <taxon>Paspaleae</taxon>
        <taxon>Paspalinae</taxon>
        <taxon>Paspalum</taxon>
    </lineage>
</organism>